<comment type="caution">
    <text evidence="1">The sequence shown here is derived from an EMBL/GenBank/DDBJ whole genome shotgun (WGS) entry which is preliminary data.</text>
</comment>
<evidence type="ECO:0000313" key="2">
    <source>
        <dbReference type="Proteomes" id="UP001186974"/>
    </source>
</evidence>
<accession>A0ACC3DCU7</accession>
<protein>
    <submittedName>
        <fullName evidence="1">Uncharacterized protein</fullName>
    </submittedName>
</protein>
<gene>
    <name evidence="1" type="ORF">LTS18_007664</name>
</gene>
<name>A0ACC3DCU7_9PEZI</name>
<dbReference type="EMBL" id="JAWDJW010006353">
    <property type="protein sequence ID" value="KAK3065161.1"/>
    <property type="molecule type" value="Genomic_DNA"/>
</dbReference>
<keyword evidence="2" id="KW-1185">Reference proteome</keyword>
<dbReference type="Proteomes" id="UP001186974">
    <property type="component" value="Unassembled WGS sequence"/>
</dbReference>
<reference evidence="1" key="1">
    <citation type="submission" date="2024-09" db="EMBL/GenBank/DDBJ databases">
        <title>Black Yeasts Isolated from many extreme environments.</title>
        <authorList>
            <person name="Coleine C."/>
            <person name="Stajich J.E."/>
            <person name="Selbmann L."/>
        </authorList>
    </citation>
    <scope>NUCLEOTIDE SEQUENCE</scope>
    <source>
        <strain evidence="1">CCFEE 5737</strain>
    </source>
</reference>
<sequence>MLVHFTWLPDREAQMLRCLERAEERSAEWEVPLERTRYPAEVRQERKASDAEAVEFRQEVSEYAALVEEWLQDYGGSAGQRVVDGVEWKMQKAVEAEMNGADVAELRNVLEELRRVAKPLEKQAEYDRGVVSEEAQELMKKVSKTIATEPEATNARYERNTVEDQINKLKGTLTSST</sequence>
<proteinExistence type="predicted"/>
<evidence type="ECO:0000313" key="1">
    <source>
        <dbReference type="EMBL" id="KAK3065161.1"/>
    </source>
</evidence>
<organism evidence="1 2">
    <name type="scientific">Coniosporium uncinatum</name>
    <dbReference type="NCBI Taxonomy" id="93489"/>
    <lineage>
        <taxon>Eukaryota</taxon>
        <taxon>Fungi</taxon>
        <taxon>Dikarya</taxon>
        <taxon>Ascomycota</taxon>
        <taxon>Pezizomycotina</taxon>
        <taxon>Dothideomycetes</taxon>
        <taxon>Dothideomycetes incertae sedis</taxon>
        <taxon>Coniosporium</taxon>
    </lineage>
</organism>